<dbReference type="Proteomes" id="UP000735302">
    <property type="component" value="Unassembled WGS sequence"/>
</dbReference>
<name>A0AAV3Y9Q1_9GAST</name>
<feature type="non-terminal residue" evidence="2">
    <location>
        <position position="66"/>
    </location>
</feature>
<protein>
    <submittedName>
        <fullName evidence="2">Uncharacterized protein</fullName>
    </submittedName>
</protein>
<dbReference type="EMBL" id="BLXT01000605">
    <property type="protein sequence ID" value="GFN78803.1"/>
    <property type="molecule type" value="Genomic_DNA"/>
</dbReference>
<evidence type="ECO:0000313" key="3">
    <source>
        <dbReference type="Proteomes" id="UP000735302"/>
    </source>
</evidence>
<organism evidence="2 3">
    <name type="scientific">Plakobranchus ocellatus</name>
    <dbReference type="NCBI Taxonomy" id="259542"/>
    <lineage>
        <taxon>Eukaryota</taxon>
        <taxon>Metazoa</taxon>
        <taxon>Spiralia</taxon>
        <taxon>Lophotrochozoa</taxon>
        <taxon>Mollusca</taxon>
        <taxon>Gastropoda</taxon>
        <taxon>Heterobranchia</taxon>
        <taxon>Euthyneura</taxon>
        <taxon>Panpulmonata</taxon>
        <taxon>Sacoglossa</taxon>
        <taxon>Placobranchoidea</taxon>
        <taxon>Plakobranchidae</taxon>
        <taxon>Plakobranchus</taxon>
    </lineage>
</organism>
<gene>
    <name evidence="2" type="ORF">PoB_000530900</name>
</gene>
<comment type="caution">
    <text evidence="2">The sequence shown here is derived from an EMBL/GenBank/DDBJ whole genome shotgun (WGS) entry which is preliminary data.</text>
</comment>
<keyword evidence="3" id="KW-1185">Reference proteome</keyword>
<accession>A0AAV3Y9Q1</accession>
<sequence length="66" mass="7360">MCVVVLKKSSQEYKDACDLLDLYEETRADLVEAVFGVAGRGDRSARRGSLAKELNIPPKEDSEEEE</sequence>
<feature type="region of interest" description="Disordered" evidence="1">
    <location>
        <begin position="40"/>
        <end position="66"/>
    </location>
</feature>
<evidence type="ECO:0000313" key="2">
    <source>
        <dbReference type="EMBL" id="GFN78803.1"/>
    </source>
</evidence>
<proteinExistence type="predicted"/>
<dbReference type="AlphaFoldDB" id="A0AAV3Y9Q1"/>
<evidence type="ECO:0000256" key="1">
    <source>
        <dbReference type="SAM" id="MobiDB-lite"/>
    </source>
</evidence>
<reference evidence="2 3" key="1">
    <citation type="journal article" date="2021" name="Elife">
        <title>Chloroplast acquisition without the gene transfer in kleptoplastic sea slugs, Plakobranchus ocellatus.</title>
        <authorList>
            <person name="Maeda T."/>
            <person name="Takahashi S."/>
            <person name="Yoshida T."/>
            <person name="Shimamura S."/>
            <person name="Takaki Y."/>
            <person name="Nagai Y."/>
            <person name="Toyoda A."/>
            <person name="Suzuki Y."/>
            <person name="Arimoto A."/>
            <person name="Ishii H."/>
            <person name="Satoh N."/>
            <person name="Nishiyama T."/>
            <person name="Hasebe M."/>
            <person name="Maruyama T."/>
            <person name="Minagawa J."/>
            <person name="Obokata J."/>
            <person name="Shigenobu S."/>
        </authorList>
    </citation>
    <scope>NUCLEOTIDE SEQUENCE [LARGE SCALE GENOMIC DNA]</scope>
</reference>